<dbReference type="GO" id="GO:0005737">
    <property type="term" value="C:cytoplasm"/>
    <property type="evidence" value="ECO:0007669"/>
    <property type="project" value="TreeGrafter"/>
</dbReference>
<dbReference type="PANTHER" id="PTHR13058">
    <property type="entry name" value="THREE PRIME REPAIR EXONUCLEASE 1, 2"/>
    <property type="match status" value="1"/>
</dbReference>
<dbReference type="SUPFAM" id="SSF53098">
    <property type="entry name" value="Ribonuclease H-like"/>
    <property type="match status" value="1"/>
</dbReference>
<evidence type="ECO:0000256" key="1">
    <source>
        <dbReference type="ARBA" id="ARBA00001946"/>
    </source>
</evidence>
<dbReference type="InterPro" id="IPR012337">
    <property type="entry name" value="RNaseH-like_sf"/>
</dbReference>
<dbReference type="InterPro" id="IPR013520">
    <property type="entry name" value="Ribonucl_H"/>
</dbReference>
<dbReference type="GO" id="GO:0046872">
    <property type="term" value="F:metal ion binding"/>
    <property type="evidence" value="ECO:0007669"/>
    <property type="project" value="UniProtKB-KW"/>
</dbReference>
<dbReference type="Pfam" id="PF25244">
    <property type="entry name" value="PML_C"/>
    <property type="match status" value="1"/>
</dbReference>
<evidence type="ECO:0000256" key="6">
    <source>
        <dbReference type="ARBA" id="ARBA00022842"/>
    </source>
</evidence>
<dbReference type="Gene3D" id="3.30.420.10">
    <property type="entry name" value="Ribonuclease H-like superfamily/Ribonuclease H"/>
    <property type="match status" value="1"/>
</dbReference>
<proteinExistence type="inferred from homology"/>
<accession>K1Q962</accession>
<evidence type="ECO:0000313" key="8">
    <source>
        <dbReference type="EMBL" id="EKC25395.1"/>
    </source>
</evidence>
<evidence type="ECO:0000256" key="5">
    <source>
        <dbReference type="ARBA" id="ARBA00022839"/>
    </source>
</evidence>
<keyword evidence="6" id="KW-0460">Magnesium</keyword>
<gene>
    <name evidence="8" type="ORF">CGI_10003661</name>
</gene>
<dbReference type="InterPro" id="IPR049012">
    <property type="entry name" value="Mutator_transp_dom"/>
</dbReference>
<dbReference type="GO" id="GO:0003676">
    <property type="term" value="F:nucleic acid binding"/>
    <property type="evidence" value="ECO:0007669"/>
    <property type="project" value="InterPro"/>
</dbReference>
<dbReference type="EMBL" id="JH818055">
    <property type="protein sequence ID" value="EKC25395.1"/>
    <property type="molecule type" value="Genomic_DNA"/>
</dbReference>
<dbReference type="GO" id="GO:0008296">
    <property type="term" value="F:3'-5'-DNA exonuclease activity"/>
    <property type="evidence" value="ECO:0007669"/>
    <property type="project" value="TreeGrafter"/>
</dbReference>
<dbReference type="SMART" id="SM00479">
    <property type="entry name" value="EXOIII"/>
    <property type="match status" value="1"/>
</dbReference>
<comment type="similarity">
    <text evidence="7">Belongs to the exonuclease superfamily. TREX family.</text>
</comment>
<dbReference type="InterPro" id="IPR036397">
    <property type="entry name" value="RNaseH_sf"/>
</dbReference>
<dbReference type="InterPro" id="IPR040393">
    <property type="entry name" value="TREX1/2"/>
</dbReference>
<dbReference type="HOGENOM" id="CLU_483361_0_0_1"/>
<dbReference type="AlphaFoldDB" id="K1Q962"/>
<keyword evidence="4" id="KW-0378">Hydrolase</keyword>
<organism evidence="8">
    <name type="scientific">Magallana gigas</name>
    <name type="common">Pacific oyster</name>
    <name type="synonym">Crassostrea gigas</name>
    <dbReference type="NCBI Taxonomy" id="29159"/>
    <lineage>
        <taxon>Eukaryota</taxon>
        <taxon>Metazoa</taxon>
        <taxon>Spiralia</taxon>
        <taxon>Lophotrochozoa</taxon>
        <taxon>Mollusca</taxon>
        <taxon>Bivalvia</taxon>
        <taxon>Autobranchia</taxon>
        <taxon>Pteriomorphia</taxon>
        <taxon>Ostreida</taxon>
        <taxon>Ostreoidea</taxon>
        <taxon>Ostreidae</taxon>
        <taxon>Magallana</taxon>
    </lineage>
</organism>
<protein>
    <submittedName>
        <fullName evidence="8">DNA polymerase III polC-type</fullName>
    </submittedName>
</protein>
<dbReference type="CDD" id="cd06127">
    <property type="entry name" value="DEDDh"/>
    <property type="match status" value="1"/>
</dbReference>
<dbReference type="InterPro" id="IPR057617">
    <property type="entry name" value="PML_C"/>
</dbReference>
<keyword evidence="3" id="KW-0479">Metal-binding</keyword>
<evidence type="ECO:0000256" key="2">
    <source>
        <dbReference type="ARBA" id="ARBA00022722"/>
    </source>
</evidence>
<evidence type="ECO:0000256" key="7">
    <source>
        <dbReference type="ARBA" id="ARBA00025769"/>
    </source>
</evidence>
<keyword evidence="5" id="KW-0269">Exonuclease</keyword>
<name>K1Q962_MAGGI</name>
<dbReference type="Pfam" id="PF20700">
    <property type="entry name" value="Mutator"/>
    <property type="match status" value="1"/>
</dbReference>
<sequence length="564" mass="63798">MEPDMASAMLYRMKEDGCEVQTIHADNDSTTAARLRNDFPSLQKKQDKNHLKKNLAKQLYKLAKDHKQLKPTGTISYVTRCLMYAISSKHNSEEELTSKLERVVPHMFGDHSLCAEAAWCTYQKNPKTFRFKHLPKGQPLSGDQLRAALDNITENFKGMASQLQKLGSTQSNENFNNIVASKAPKNRSYGSTASLVTRVSAAVLQKNVGYTYIEEVNKDILLSPGEVSKKHGISMDKKKLWHKKKHASVSFKRRRLLLKKRQHWRESANYVKEGKTYEQGISSADVNPCDIEALPGKRNFTGDENMVVFDLETTGLSRNSDIIQLAAFDGKEELNIYISPSQEITNKASEITGLKYDFESGCMFSGGQKVECIDIRLALLKLIDYVSKREKPILVGHNVLSFDIPILSKKLQEHGLLQEFLRHVSGCLDTLRLARKLFSKETVGNYKQQTLVQVLLGKSYQAHDALADVKNLYELFVSKFTFKETDAFPFNFHVLQKSFVPLVERKLISSANSRKLANSGLGLGHLSLAYQRDNQEGVKFILSEHGFNAKTSKGINLYFEKQEE</sequence>
<dbReference type="GO" id="GO:0006308">
    <property type="term" value="P:DNA catabolic process"/>
    <property type="evidence" value="ECO:0007669"/>
    <property type="project" value="TreeGrafter"/>
</dbReference>
<evidence type="ECO:0000256" key="3">
    <source>
        <dbReference type="ARBA" id="ARBA00022723"/>
    </source>
</evidence>
<keyword evidence="2" id="KW-0540">Nuclease</keyword>
<dbReference type="Pfam" id="PF00929">
    <property type="entry name" value="RNase_T"/>
    <property type="match status" value="1"/>
</dbReference>
<dbReference type="PANTHER" id="PTHR13058:SF22">
    <property type="entry name" value="EXODEOXYRIBONUCLEASE III"/>
    <property type="match status" value="1"/>
</dbReference>
<dbReference type="InParanoid" id="K1Q962"/>
<comment type="cofactor">
    <cofactor evidence="1">
        <name>Mg(2+)</name>
        <dbReference type="ChEBI" id="CHEBI:18420"/>
    </cofactor>
</comment>
<evidence type="ECO:0000256" key="4">
    <source>
        <dbReference type="ARBA" id="ARBA00022801"/>
    </source>
</evidence>
<reference evidence="8" key="1">
    <citation type="journal article" date="2012" name="Nature">
        <title>The oyster genome reveals stress adaptation and complexity of shell formation.</title>
        <authorList>
            <person name="Zhang G."/>
            <person name="Fang X."/>
            <person name="Guo X."/>
            <person name="Li L."/>
            <person name="Luo R."/>
            <person name="Xu F."/>
            <person name="Yang P."/>
            <person name="Zhang L."/>
            <person name="Wang X."/>
            <person name="Qi H."/>
            <person name="Xiong Z."/>
            <person name="Que H."/>
            <person name="Xie Y."/>
            <person name="Holland P.W."/>
            <person name="Paps J."/>
            <person name="Zhu Y."/>
            <person name="Wu F."/>
            <person name="Chen Y."/>
            <person name="Wang J."/>
            <person name="Peng C."/>
            <person name="Meng J."/>
            <person name="Yang L."/>
            <person name="Liu J."/>
            <person name="Wen B."/>
            <person name="Zhang N."/>
            <person name="Huang Z."/>
            <person name="Zhu Q."/>
            <person name="Feng Y."/>
            <person name="Mount A."/>
            <person name="Hedgecock D."/>
            <person name="Xu Z."/>
            <person name="Liu Y."/>
            <person name="Domazet-Loso T."/>
            <person name="Du Y."/>
            <person name="Sun X."/>
            <person name="Zhang S."/>
            <person name="Liu B."/>
            <person name="Cheng P."/>
            <person name="Jiang X."/>
            <person name="Li J."/>
            <person name="Fan D."/>
            <person name="Wang W."/>
            <person name="Fu W."/>
            <person name="Wang T."/>
            <person name="Wang B."/>
            <person name="Zhang J."/>
            <person name="Peng Z."/>
            <person name="Li Y."/>
            <person name="Li N."/>
            <person name="Wang J."/>
            <person name="Chen M."/>
            <person name="He Y."/>
            <person name="Tan F."/>
            <person name="Song X."/>
            <person name="Zheng Q."/>
            <person name="Huang R."/>
            <person name="Yang H."/>
            <person name="Du X."/>
            <person name="Chen L."/>
            <person name="Yang M."/>
            <person name="Gaffney P.M."/>
            <person name="Wang S."/>
            <person name="Luo L."/>
            <person name="She Z."/>
            <person name="Ming Y."/>
            <person name="Huang W."/>
            <person name="Zhang S."/>
            <person name="Huang B."/>
            <person name="Zhang Y."/>
            <person name="Qu T."/>
            <person name="Ni P."/>
            <person name="Miao G."/>
            <person name="Wang J."/>
            <person name="Wang Q."/>
            <person name="Steinberg C.E."/>
            <person name="Wang H."/>
            <person name="Li N."/>
            <person name="Qian L."/>
            <person name="Zhang G."/>
            <person name="Li Y."/>
            <person name="Yang H."/>
            <person name="Liu X."/>
            <person name="Wang J."/>
            <person name="Yin Y."/>
            <person name="Wang J."/>
        </authorList>
    </citation>
    <scope>NUCLEOTIDE SEQUENCE [LARGE SCALE GENOMIC DNA]</scope>
    <source>
        <strain evidence="8">05x7-T-G4-1.051#20</strain>
    </source>
</reference>